<protein>
    <recommendedName>
        <fullName evidence="2">YjbH domain-containing protein</fullName>
    </recommendedName>
</protein>
<accession>A0A1S7LLC2</accession>
<reference evidence="1" key="1">
    <citation type="submission" date="2015-04" db="EMBL/GenBank/DDBJ databases">
        <authorList>
            <person name="Syromyatnikov M.Y."/>
            <person name="Popov V.N."/>
        </authorList>
    </citation>
    <scope>NUCLEOTIDE SEQUENCE</scope>
    <source>
        <strain evidence="1">MO-1</strain>
    </source>
</reference>
<sequence>MSEQPGFMPMERAKGGRERSCLRRPLLAICALLSAALLPTHARTAEILANRTLTPPPPRASVGDFGGAGLLQMPNARFFPDGELVISHSRVSPYNRSSVTIQTMPWLEMTYRYTEVENLLYNPTVFIGTTQTYKDKGADLKIRLMREGKHQPALALGLRDIGGTAQFASEYLVSSKRIGKFDLSMGMAWGNAGNRGGIPNPLRILGDTFAYRPGPTGSGSSASLPSSGGQIGSHFFRGEEVALFGGIEYQTDWRDMRIKLEWDGNDYQNEAQNNNLDVALPINAGVQFSPFSWMNLGLGLERGNTFMLRMNLGGNLQKLASMPKLDDRPPLPVLSSELVPPARAKKVLVDVVEKARRQEQKESEASMFRWMEGLHSALSQMIQDKPQPAQSAKPVQLAKSAKSVQLAKSAQPLNSSNFPERILAEALAQRDFEVHRVQIVGDEVVIHAHHRRFSSLPKAVGRATRVVRLLDAERYQFVRYVDMQQGVAKSEMVLPVARFAQAVTREISPEELWEYSRLQTPQPQPGTAPATAEVATQQVSYPRFKTAISPQFQQMFGAPESFWLYRIGLGLSATAKLAPGLSVNGLLGMNLLTNMDQLSYDGSSNLPRVRSDIRSYLQQGENGIRHLQADYITQLKPDWYGRLSGGYLESMFGGVGGELLYRPFGKRYAMGVDLNWVKQRDFDQLFGFRDYNVVTGHATLYYRPPIFNLFTELKAGRYLAGDWGGTFTLGRRFDSGVEVSVFATKTNVSAEDFGEGSFDKGVRLELPLELFFTQSMPKKVGILFRPLTRDGGQQLGISKRLYRRFGIHTDRIQEQFEEVVE</sequence>
<evidence type="ECO:0008006" key="2">
    <source>
        <dbReference type="Google" id="ProtNLM"/>
    </source>
</evidence>
<name>A0A1S7LLC2_MAGMO</name>
<gene>
    <name evidence="1" type="ORF">MAGMO_2764</name>
</gene>
<proteinExistence type="predicted"/>
<organism evidence="1">
    <name type="scientific">Magnetococcus massalia (strain MO-1)</name>
    <dbReference type="NCBI Taxonomy" id="451514"/>
    <lineage>
        <taxon>Bacteria</taxon>
        <taxon>Pseudomonadati</taxon>
        <taxon>Pseudomonadota</taxon>
        <taxon>Magnetococcia</taxon>
        <taxon>Magnetococcales</taxon>
        <taxon>Magnetococcaceae</taxon>
        <taxon>Magnetococcus</taxon>
    </lineage>
</organism>
<dbReference type="Pfam" id="PF06082">
    <property type="entry name" value="YjbH"/>
    <property type="match status" value="1"/>
</dbReference>
<dbReference type="InterPro" id="IPR010344">
    <property type="entry name" value="YbjH"/>
</dbReference>
<evidence type="ECO:0000313" key="1">
    <source>
        <dbReference type="EMBL" id="CRH06914.1"/>
    </source>
</evidence>
<dbReference type="EMBL" id="LO017727">
    <property type="protein sequence ID" value="CRH06914.1"/>
    <property type="molecule type" value="Genomic_DNA"/>
</dbReference>
<dbReference type="AlphaFoldDB" id="A0A1S7LLC2"/>